<comment type="similarity">
    <text evidence="2">Belongs to the glycosyl hydrolase 51 family.</text>
</comment>
<dbReference type="InterPro" id="IPR017853">
    <property type="entry name" value="GH"/>
</dbReference>
<evidence type="ECO:0000256" key="2">
    <source>
        <dbReference type="ARBA" id="ARBA00007186"/>
    </source>
</evidence>
<keyword evidence="6" id="KW-0119">Carbohydrate metabolism</keyword>
<keyword evidence="5" id="KW-0378">Hydrolase</keyword>
<evidence type="ECO:0000256" key="1">
    <source>
        <dbReference type="ARBA" id="ARBA00001462"/>
    </source>
</evidence>
<dbReference type="Gene3D" id="2.60.40.1180">
    <property type="entry name" value="Golgi alpha-mannosidase II"/>
    <property type="match status" value="1"/>
</dbReference>
<evidence type="ECO:0000259" key="8">
    <source>
        <dbReference type="SMART" id="SM00813"/>
    </source>
</evidence>
<accession>A0A9D1WD93</accession>
<evidence type="ECO:0000313" key="10">
    <source>
        <dbReference type="Proteomes" id="UP000886829"/>
    </source>
</evidence>
<dbReference type="GO" id="GO:0046556">
    <property type="term" value="F:alpha-L-arabinofuranosidase activity"/>
    <property type="evidence" value="ECO:0007669"/>
    <property type="project" value="UniProtKB-EC"/>
</dbReference>
<dbReference type="PANTHER" id="PTHR43576:SF3">
    <property type="entry name" value="ALPHA-L-ARABINOFURANOSIDASE C"/>
    <property type="match status" value="1"/>
</dbReference>
<dbReference type="InterPro" id="IPR055235">
    <property type="entry name" value="ASD1_cat"/>
</dbReference>
<dbReference type="Gene3D" id="3.20.20.80">
    <property type="entry name" value="Glycosidases"/>
    <property type="match status" value="1"/>
</dbReference>
<dbReference type="InterPro" id="IPR013780">
    <property type="entry name" value="Glyco_hydro_b"/>
</dbReference>
<comment type="subunit">
    <text evidence="3">Homohexamer; trimer of dimers.</text>
</comment>
<evidence type="ECO:0000256" key="3">
    <source>
        <dbReference type="ARBA" id="ARBA00011165"/>
    </source>
</evidence>
<evidence type="ECO:0000256" key="6">
    <source>
        <dbReference type="ARBA" id="ARBA00023277"/>
    </source>
</evidence>
<proteinExistence type="inferred from homology"/>
<evidence type="ECO:0000256" key="5">
    <source>
        <dbReference type="ARBA" id="ARBA00022801"/>
    </source>
</evidence>
<evidence type="ECO:0000256" key="4">
    <source>
        <dbReference type="ARBA" id="ARBA00012670"/>
    </source>
</evidence>
<gene>
    <name evidence="9" type="ORF">H9850_04405</name>
</gene>
<reference evidence="9" key="1">
    <citation type="journal article" date="2021" name="PeerJ">
        <title>Extensive microbial diversity within the chicken gut microbiome revealed by metagenomics and culture.</title>
        <authorList>
            <person name="Gilroy R."/>
            <person name="Ravi A."/>
            <person name="Getino M."/>
            <person name="Pursley I."/>
            <person name="Horton D.L."/>
            <person name="Alikhan N.F."/>
            <person name="Baker D."/>
            <person name="Gharbi K."/>
            <person name="Hall N."/>
            <person name="Watson M."/>
            <person name="Adriaenssens E.M."/>
            <person name="Foster-Nyarko E."/>
            <person name="Jarju S."/>
            <person name="Secka A."/>
            <person name="Antonio M."/>
            <person name="Oren A."/>
            <person name="Chaudhuri R.R."/>
            <person name="La Ragione R."/>
            <person name="Hildebrand F."/>
            <person name="Pallen M.J."/>
        </authorList>
    </citation>
    <scope>NUCLEOTIDE SEQUENCE</scope>
    <source>
        <strain evidence="9">USASDec5-558</strain>
    </source>
</reference>
<dbReference type="SUPFAM" id="SSF51011">
    <property type="entry name" value="Glycosyl hydrolase domain"/>
    <property type="match status" value="1"/>
</dbReference>
<reference evidence="9" key="2">
    <citation type="submission" date="2021-04" db="EMBL/GenBank/DDBJ databases">
        <authorList>
            <person name="Gilroy R."/>
        </authorList>
    </citation>
    <scope>NUCLEOTIDE SEQUENCE</scope>
    <source>
        <strain evidence="9">USASDec5-558</strain>
    </source>
</reference>
<feature type="domain" description="Alpha-L-arabinofuranosidase C-terminal" evidence="8">
    <location>
        <begin position="290"/>
        <end position="496"/>
    </location>
</feature>
<protein>
    <recommendedName>
        <fullName evidence="4">non-reducing end alpha-L-arabinofuranosidase</fullName>
        <ecNumber evidence="4">3.2.1.55</ecNumber>
    </recommendedName>
</protein>
<keyword evidence="7" id="KW-0326">Glycosidase</keyword>
<dbReference type="GO" id="GO:0000272">
    <property type="term" value="P:polysaccharide catabolic process"/>
    <property type="evidence" value="ECO:0007669"/>
    <property type="project" value="TreeGrafter"/>
</dbReference>
<evidence type="ECO:0000313" key="9">
    <source>
        <dbReference type="EMBL" id="HIX56698.1"/>
    </source>
</evidence>
<dbReference type="SMART" id="SM00813">
    <property type="entry name" value="Alpha-L-AF_C"/>
    <property type="match status" value="1"/>
</dbReference>
<dbReference type="Proteomes" id="UP000886829">
    <property type="component" value="Unassembled WGS sequence"/>
</dbReference>
<dbReference type="GO" id="GO:0046373">
    <property type="term" value="P:L-arabinose metabolic process"/>
    <property type="evidence" value="ECO:0007669"/>
    <property type="project" value="InterPro"/>
</dbReference>
<comment type="caution">
    <text evidence="9">The sequence shown here is derived from an EMBL/GenBank/DDBJ whole genome shotgun (WGS) entry which is preliminary data.</text>
</comment>
<evidence type="ECO:0000256" key="7">
    <source>
        <dbReference type="ARBA" id="ARBA00023295"/>
    </source>
</evidence>
<sequence>MPIKYLFQAGNYISQVEDTLYGSFVEHLGRAVYTGIYEPGHPQADENGFRLDVASLIQELQVSTVRYPGGNFVSGYNWQDGIGPKEQRPVRLDYAWLSKETNEFGIGEFYKWSQKFGVTPMVAVNMGTGTPQEAGYFVEYANIKGGTYFSDLRKQHGFEEPFNFKYWCVGNEMDGPWQTCHLEAHEYARKALETAKIMHWVDPSIQLIACGSATTTLPTYPEWDRVVLETVYDEVSCLSCHHYFENHTGKIEDFLGSYVLMDNFIHTITSTADFVKAKLRSKKDMMISFDEYNIWSINGEPWMDYFNRDPNNRFTKAPPLLEQHYTFLDALVLGGLMCTLVNHCDRVKMASLAQLVNVIAPIFTQPGGAVIKQTIFYPFKWLSVYGRGKALRYFANVPCIETIHGQTKTLQSAAVYNDERKEIAFFVLNLDQKQDQEISFVLDGFGKVELFEHHELSGCPLDAMNTFETPDAVTPKVVPVTAAEKESLTVKVPALSFNLYRLKVEGEL</sequence>
<dbReference type="AlphaFoldDB" id="A0A9D1WD93"/>
<comment type="catalytic activity">
    <reaction evidence="1">
        <text>Hydrolysis of terminal non-reducing alpha-L-arabinofuranoside residues in alpha-L-arabinosides.</text>
        <dbReference type="EC" id="3.2.1.55"/>
    </reaction>
</comment>
<dbReference type="EC" id="3.2.1.55" evidence="4"/>
<dbReference type="SUPFAM" id="SSF51445">
    <property type="entry name" value="(Trans)glycosidases"/>
    <property type="match status" value="1"/>
</dbReference>
<dbReference type="InterPro" id="IPR010720">
    <property type="entry name" value="Alpha-L-AF_C"/>
</dbReference>
<dbReference type="Pfam" id="PF06964">
    <property type="entry name" value="Alpha-L-AF_C"/>
    <property type="match status" value="1"/>
</dbReference>
<organism evidence="9 10">
    <name type="scientific">Candidatus Anaerobiospirillum pullistercoris</name>
    <dbReference type="NCBI Taxonomy" id="2838452"/>
    <lineage>
        <taxon>Bacteria</taxon>
        <taxon>Pseudomonadati</taxon>
        <taxon>Pseudomonadota</taxon>
        <taxon>Gammaproteobacteria</taxon>
        <taxon>Aeromonadales</taxon>
        <taxon>Succinivibrionaceae</taxon>
        <taxon>Anaerobiospirillum</taxon>
    </lineage>
</organism>
<dbReference type="Pfam" id="PF22848">
    <property type="entry name" value="ASD1_dom"/>
    <property type="match status" value="1"/>
</dbReference>
<dbReference type="PANTHER" id="PTHR43576">
    <property type="entry name" value="ALPHA-L-ARABINOFURANOSIDASE C-RELATED"/>
    <property type="match status" value="1"/>
</dbReference>
<name>A0A9D1WD93_9GAMM</name>
<dbReference type="EMBL" id="DXEV01000088">
    <property type="protein sequence ID" value="HIX56698.1"/>
    <property type="molecule type" value="Genomic_DNA"/>
</dbReference>